<evidence type="ECO:0000256" key="9">
    <source>
        <dbReference type="ARBA" id="ARBA00023054"/>
    </source>
</evidence>
<feature type="compositionally biased region" description="Acidic residues" evidence="17">
    <location>
        <begin position="1022"/>
        <end position="1040"/>
    </location>
</feature>
<dbReference type="SUPFAM" id="SSF52540">
    <property type="entry name" value="P-loop containing nucleoside triphosphate hydrolases"/>
    <property type="match status" value="1"/>
</dbReference>
<dbReference type="Gene3D" id="6.10.250.2520">
    <property type="match status" value="1"/>
</dbReference>
<evidence type="ECO:0000313" key="20">
    <source>
        <dbReference type="Proteomes" id="UP001186944"/>
    </source>
</evidence>
<dbReference type="GO" id="GO:0007018">
    <property type="term" value="P:microtubule-based movement"/>
    <property type="evidence" value="ECO:0007669"/>
    <property type="project" value="InterPro"/>
</dbReference>
<evidence type="ECO:0000256" key="12">
    <source>
        <dbReference type="ARBA" id="ARBA00023242"/>
    </source>
</evidence>
<evidence type="ECO:0000313" key="19">
    <source>
        <dbReference type="EMBL" id="KAK3088274.1"/>
    </source>
</evidence>
<keyword evidence="20" id="KW-1185">Reference proteome</keyword>
<keyword evidence="10 15" id="KW-0505">Motor protein</keyword>
<dbReference type="SMART" id="SM00129">
    <property type="entry name" value="KISc"/>
    <property type="match status" value="1"/>
</dbReference>
<dbReference type="InterPro" id="IPR019821">
    <property type="entry name" value="Kinesin_motor_CS"/>
</dbReference>
<dbReference type="CDD" id="cd06503">
    <property type="entry name" value="ATP-synt_Fo_b"/>
    <property type="match status" value="1"/>
</dbReference>
<feature type="region of interest" description="Disordered" evidence="17">
    <location>
        <begin position="78"/>
        <end position="116"/>
    </location>
</feature>
<evidence type="ECO:0000256" key="5">
    <source>
        <dbReference type="ARBA" id="ARBA00022553"/>
    </source>
</evidence>
<dbReference type="GO" id="GO:0043066">
    <property type="term" value="P:negative regulation of apoptotic process"/>
    <property type="evidence" value="ECO:0007669"/>
    <property type="project" value="UniProtKB-ARBA"/>
</dbReference>
<accession>A0AA89BZC8</accession>
<dbReference type="PANTHER" id="PTHR47117">
    <property type="entry name" value="STAR-RELATED LIPID TRANSFER PROTEIN 9"/>
    <property type="match status" value="1"/>
</dbReference>
<dbReference type="InterPro" id="IPR032405">
    <property type="entry name" value="Kinesin_assoc"/>
</dbReference>
<dbReference type="Gene3D" id="2.60.200.20">
    <property type="match status" value="1"/>
</dbReference>
<dbReference type="InterPro" id="IPR000253">
    <property type="entry name" value="FHA_dom"/>
</dbReference>
<evidence type="ECO:0000256" key="4">
    <source>
        <dbReference type="ARBA" id="ARBA00022490"/>
    </source>
</evidence>
<comment type="similarity">
    <text evidence="15">Belongs to the TRAFAC class myosin-kinesin ATPase superfamily. Kinesin family.</text>
</comment>
<dbReference type="Pfam" id="PF00498">
    <property type="entry name" value="FHA"/>
    <property type="match status" value="1"/>
</dbReference>
<dbReference type="GO" id="GO:0005524">
    <property type="term" value="F:ATP binding"/>
    <property type="evidence" value="ECO:0007669"/>
    <property type="project" value="UniProtKB-UniRule"/>
</dbReference>
<feature type="domain" description="Kinesin motor" evidence="18">
    <location>
        <begin position="224"/>
        <end position="577"/>
    </location>
</feature>
<feature type="compositionally biased region" description="Polar residues" evidence="17">
    <location>
        <begin position="25"/>
        <end position="34"/>
    </location>
</feature>
<feature type="region of interest" description="Disordered" evidence="17">
    <location>
        <begin position="1488"/>
        <end position="1519"/>
    </location>
</feature>
<dbReference type="InterPro" id="IPR008984">
    <property type="entry name" value="SMAD_FHA_dom_sf"/>
</dbReference>
<gene>
    <name evidence="19" type="ORF">FSP39_016918</name>
</gene>
<dbReference type="Pfam" id="PF23313">
    <property type="entry name" value="4HB_KIF14"/>
    <property type="match status" value="1"/>
</dbReference>
<dbReference type="InterPro" id="IPR036961">
    <property type="entry name" value="Kinesin_motor_dom_sf"/>
</dbReference>
<evidence type="ECO:0000256" key="7">
    <source>
        <dbReference type="ARBA" id="ARBA00022741"/>
    </source>
</evidence>
<dbReference type="SMART" id="SM00240">
    <property type="entry name" value="FHA"/>
    <property type="match status" value="1"/>
</dbReference>
<evidence type="ECO:0000256" key="6">
    <source>
        <dbReference type="ARBA" id="ARBA00022701"/>
    </source>
</evidence>
<dbReference type="Pfam" id="PF16183">
    <property type="entry name" value="Kinesin_assoc"/>
    <property type="match status" value="1"/>
</dbReference>
<dbReference type="GO" id="GO:0005874">
    <property type="term" value="C:microtubule"/>
    <property type="evidence" value="ECO:0007669"/>
    <property type="project" value="UniProtKB-KW"/>
</dbReference>
<dbReference type="GO" id="GO:0008017">
    <property type="term" value="F:microtubule binding"/>
    <property type="evidence" value="ECO:0007669"/>
    <property type="project" value="InterPro"/>
</dbReference>
<dbReference type="FunFam" id="3.40.850.10:FF:000042">
    <property type="entry name" value="Kinesin family member 14"/>
    <property type="match status" value="1"/>
</dbReference>
<feature type="binding site" evidence="15">
    <location>
        <begin position="314"/>
        <end position="321"/>
    </location>
    <ligand>
        <name>ATP</name>
        <dbReference type="ChEBI" id="CHEBI:30616"/>
    </ligand>
</feature>
<keyword evidence="5" id="KW-0597">Phosphoprotein</keyword>
<evidence type="ECO:0000256" key="16">
    <source>
        <dbReference type="SAM" id="Coils"/>
    </source>
</evidence>
<reference evidence="19" key="1">
    <citation type="submission" date="2019-08" db="EMBL/GenBank/DDBJ databases">
        <title>The improved chromosome-level genome for the pearl oyster Pinctada fucata martensii using PacBio sequencing and Hi-C.</title>
        <authorList>
            <person name="Zheng Z."/>
        </authorList>
    </citation>
    <scope>NUCLEOTIDE SEQUENCE</scope>
    <source>
        <strain evidence="19">ZZ-2019</strain>
        <tissue evidence="19">Adductor muscle</tissue>
    </source>
</reference>
<keyword evidence="12" id="KW-0539">Nucleus</keyword>
<evidence type="ECO:0000256" key="15">
    <source>
        <dbReference type="PROSITE-ProRule" id="PRU00283"/>
    </source>
</evidence>
<feature type="coiled-coil region" evidence="16">
    <location>
        <begin position="798"/>
        <end position="882"/>
    </location>
</feature>
<evidence type="ECO:0000256" key="13">
    <source>
        <dbReference type="ARBA" id="ARBA00064520"/>
    </source>
</evidence>
<evidence type="ECO:0000256" key="8">
    <source>
        <dbReference type="ARBA" id="ARBA00022840"/>
    </source>
</evidence>
<evidence type="ECO:0000259" key="18">
    <source>
        <dbReference type="PROSITE" id="PS50067"/>
    </source>
</evidence>
<evidence type="ECO:0000256" key="1">
    <source>
        <dbReference type="ARBA" id="ARBA00004123"/>
    </source>
</evidence>
<proteinExistence type="inferred from homology"/>
<evidence type="ECO:0000256" key="10">
    <source>
        <dbReference type="ARBA" id="ARBA00023175"/>
    </source>
</evidence>
<name>A0AA89BZC8_PINIB</name>
<comment type="subcellular location">
    <subcellularLocation>
        <location evidence="2">Cytoplasm</location>
        <location evidence="2">Cytoskeleton</location>
        <location evidence="2">Spindle</location>
    </subcellularLocation>
    <subcellularLocation>
        <location evidence="3">Midbody</location>
    </subcellularLocation>
    <subcellularLocation>
        <location evidence="1">Nucleus</location>
    </subcellularLocation>
</comment>
<dbReference type="PROSITE" id="PS00411">
    <property type="entry name" value="KINESIN_MOTOR_1"/>
    <property type="match status" value="1"/>
</dbReference>
<feature type="region of interest" description="Disordered" evidence="17">
    <location>
        <begin position="1021"/>
        <end position="1049"/>
    </location>
</feature>
<dbReference type="InterPro" id="IPR027417">
    <property type="entry name" value="P-loop_NTPase"/>
</dbReference>
<evidence type="ECO:0000256" key="2">
    <source>
        <dbReference type="ARBA" id="ARBA00004186"/>
    </source>
</evidence>
<feature type="region of interest" description="Disordered" evidence="17">
    <location>
        <begin position="1"/>
        <end position="34"/>
    </location>
</feature>
<keyword evidence="8 15" id="KW-0067">ATP-binding</keyword>
<organism evidence="19 20">
    <name type="scientific">Pinctada imbricata</name>
    <name type="common">Atlantic pearl-oyster</name>
    <name type="synonym">Pinctada martensii</name>
    <dbReference type="NCBI Taxonomy" id="66713"/>
    <lineage>
        <taxon>Eukaryota</taxon>
        <taxon>Metazoa</taxon>
        <taxon>Spiralia</taxon>
        <taxon>Lophotrochozoa</taxon>
        <taxon>Mollusca</taxon>
        <taxon>Bivalvia</taxon>
        <taxon>Autobranchia</taxon>
        <taxon>Pteriomorphia</taxon>
        <taxon>Pterioida</taxon>
        <taxon>Pterioidea</taxon>
        <taxon>Pteriidae</taxon>
        <taxon>Pinctada</taxon>
    </lineage>
</organism>
<comment type="subunit">
    <text evidence="13">Directly interacts with PRC1 within a complex also containing KIF4A, KIF20A and KIF23; targets to the central spindle. Directly interacts with CIT depending on the activation state of the kinase (stronger interaction with the kinase-dead form); targets to the midbody. Interacts with ARRB2; the interaction is detected in the nucleus upon OR1D2 stimulation. Interacts with AKT1; the interaction is detected in the plasma membrane upon INS stimulation and promotes AKT1 phosphorylation. Interacts with SVIL; at midbody during cytokinesis. Interacts with RADIL (via PDZ domain); recruits RADIL to the microtubule network restricting RADIL from interaction with activated RAP1A.</text>
</comment>
<keyword evidence="9 16" id="KW-0175">Coiled coil</keyword>
<keyword evidence="4" id="KW-0963">Cytoplasm</keyword>
<dbReference type="GO" id="GO:0003777">
    <property type="term" value="F:microtubule motor activity"/>
    <property type="evidence" value="ECO:0007669"/>
    <property type="project" value="InterPro"/>
</dbReference>
<dbReference type="CDD" id="cd22707">
    <property type="entry name" value="FHA_KIF14"/>
    <property type="match status" value="1"/>
</dbReference>
<dbReference type="Proteomes" id="UP001186944">
    <property type="component" value="Unassembled WGS sequence"/>
</dbReference>
<dbReference type="PRINTS" id="PR00380">
    <property type="entry name" value="KINESINHEAVY"/>
</dbReference>
<evidence type="ECO:0000256" key="3">
    <source>
        <dbReference type="ARBA" id="ARBA00004214"/>
    </source>
</evidence>
<dbReference type="GO" id="GO:0030496">
    <property type="term" value="C:midbody"/>
    <property type="evidence" value="ECO:0007669"/>
    <property type="project" value="UniProtKB-SubCell"/>
</dbReference>
<sequence length="1519" mass="170818">MSTLTPRGRAKRQLPLAPGAVRPDQSPSAKSVTFNKQTIETSVGGTQSIGRIKRDILSTSSSTCSSVSVSLTLSDHMTQSTSDSASSNENTLSLTNVSRLSDDSEQDENLTNRRPLDTLGVVASSSFLDTPLKRSPAWKENEYNKENFSSPVKELRRNTFESRTELCSPSSMRTPTRRYTLDDKLVTTPECYSHVQMADMDLPRFEMSYDRDLHSPSDEDSKSSVTVAVRVRPFTQREKVSENCGRSVVSMRGNETEVTSFTGQVYRFAYDFSFWSFNEKSSHFSSQEHVYKMLAQPLLVKAFEGYNTCLFAYGQTGSGKSYSIMGQGNEAGIIPRFCQDLFSRAEQEVTRDSEMVKINVEISFFEIYNEKIHDLLATSKDKGIKKSTLKVREDPNLGPFVDGLDKYVVNSFRDVEKWIEIGNSNRATAATAMNDKSSRSHSVFTLVLTQTKTEEIEGTTHDSAITSKINLVDLAGSERQSQAQTTGQRQKEGAFINKSLLTLGIVISELAEQKKGFIPVQEFCSYKIHVYIYIDRLLKESLGGNSKTAMIATISPSHHHIEETLSTLRYARQASRIVNTARVNEDQKTRIIKKLRSEIEQLRKQTGPVEQSACLMEIQLLKEQLQEKEKECQEVTRSWQEKLKRSEERKAIEAKQLEKAGIAFKVDNKLPNLVNLNEDPILSEMLLYVIKEGITRVGRMCPESAHEIQLNGALIAENHCMINNEDTVVSITPIDDAPTYVNGELVSDSVILHHGDRVNLGGDHYFRFNHPMEVSTKAGGSIQQEIKDFEFAKQELYRAQEKRLLDEAKKQAQEEVKKAEQEWISQKIDYEDKLAELEKELRQQNEKGQKAEQSRQEAQEYIQKLQKQKTLLELEVKAGKNRQQLEIKAAQKVASQPAPAKTSPLLELLESERQKAATRLEELKQKRSDMFTVPKKHAASDLHCARADLYKVELLVREANKISQFLKKSTVFSRQDYLEEESMNTMIKVLNTKLGVCTYWTVPKFEEKLIHMRDMYQNDGDSSADDEIFNDPSDNWEEDSSTTSPTKSPKRLSFIHSIQYLVSCILGSVSSMMTECMCTHQPQQSAIFRQYKTFALGIVDKFQGLYFEESVADKIAHSCNSIKQSVLSICDLMNNLHNNSISESSPSEDSLTILGQDLVSSLNNLTSNCAVWYSVCLREQRQSTVIDDLTHKLKDQARLMGNQIVLFLQGCENEIDSLLRESSTKIIDCVHSICKLTGELALATDTRMVSLELLRMEEQSANHLSPDVCQSFLCGSDLLVEKSLQGALGNLEELESRAKKICQDSAQNTDVGEIPRTIEVVVSATKDLLAKCQDIQVEVDTSMRESFDMIPPQYYSLSYRRSRGLMTQISNMQNDVNCLVQTVKPVSEGKDGDIRKVCYYAELIQNGATKLISTTNDRPRQSECLEISVLSDAQAEELETSARILCSATKTLINSAGKISNVTTQVLTPRSKRALPISPDKTLRTSVQRNLPLKNGIGKRDGLAKGVLSNQPSVLKSQS</sequence>
<dbReference type="PROSITE" id="PS50067">
    <property type="entry name" value="KINESIN_MOTOR_2"/>
    <property type="match status" value="1"/>
</dbReference>
<keyword evidence="11" id="KW-0206">Cytoskeleton</keyword>
<dbReference type="Pfam" id="PF00225">
    <property type="entry name" value="Kinesin"/>
    <property type="match status" value="1"/>
</dbReference>
<dbReference type="FunFam" id="2.60.200.20:FF:000020">
    <property type="entry name" value="Kinesin family member 14"/>
    <property type="match status" value="1"/>
</dbReference>
<dbReference type="Gene3D" id="3.40.850.10">
    <property type="entry name" value="Kinesin motor domain"/>
    <property type="match status" value="1"/>
</dbReference>
<feature type="compositionally biased region" description="Polar residues" evidence="17">
    <location>
        <begin position="1508"/>
        <end position="1519"/>
    </location>
</feature>
<dbReference type="InterPro" id="IPR001752">
    <property type="entry name" value="Kinesin_motor_dom"/>
</dbReference>
<dbReference type="GO" id="GO:0005819">
    <property type="term" value="C:spindle"/>
    <property type="evidence" value="ECO:0007669"/>
    <property type="project" value="UniProtKB-SubCell"/>
</dbReference>
<keyword evidence="7 15" id="KW-0547">Nucleotide-binding</keyword>
<evidence type="ECO:0000256" key="14">
    <source>
        <dbReference type="ARBA" id="ARBA00073220"/>
    </source>
</evidence>
<feature type="coiled-coil region" evidence="16">
    <location>
        <begin position="585"/>
        <end position="642"/>
    </location>
</feature>
<dbReference type="SUPFAM" id="SSF49879">
    <property type="entry name" value="SMAD/FHA domain"/>
    <property type="match status" value="1"/>
</dbReference>
<protein>
    <recommendedName>
        <fullName evidence="14">Kinesin-like protein KIF14</fullName>
    </recommendedName>
</protein>
<keyword evidence="6" id="KW-0493">Microtubule</keyword>
<evidence type="ECO:0000256" key="17">
    <source>
        <dbReference type="SAM" id="MobiDB-lite"/>
    </source>
</evidence>
<dbReference type="GO" id="GO:0005634">
    <property type="term" value="C:nucleus"/>
    <property type="evidence" value="ECO:0007669"/>
    <property type="project" value="UniProtKB-SubCell"/>
</dbReference>
<feature type="compositionally biased region" description="Polar residues" evidence="17">
    <location>
        <begin position="78"/>
        <end position="99"/>
    </location>
</feature>
<comment type="caution">
    <text evidence="19">The sequence shown here is derived from an EMBL/GenBank/DDBJ whole genome shotgun (WGS) entry which is preliminary data.</text>
</comment>
<dbReference type="InterPro" id="IPR056523">
    <property type="entry name" value="4HB_KIF14"/>
</dbReference>
<evidence type="ECO:0000256" key="11">
    <source>
        <dbReference type="ARBA" id="ARBA00023212"/>
    </source>
</evidence>
<dbReference type="PANTHER" id="PTHR47117:SF5">
    <property type="entry name" value="KINESIN-LIKE PROTEIN KIF14"/>
    <property type="match status" value="1"/>
</dbReference>
<dbReference type="EMBL" id="VSWD01000011">
    <property type="protein sequence ID" value="KAK3088274.1"/>
    <property type="molecule type" value="Genomic_DNA"/>
</dbReference>